<keyword evidence="14" id="KW-1185">Reference proteome</keyword>
<dbReference type="CDD" id="cd03284">
    <property type="entry name" value="ABC_MutS1"/>
    <property type="match status" value="1"/>
</dbReference>
<dbReference type="InterPro" id="IPR017261">
    <property type="entry name" value="DNA_mismatch_repair_MutS/MSH"/>
</dbReference>
<reference evidence="13 14" key="1">
    <citation type="submission" date="2019-02" db="EMBL/GenBank/DDBJ databases">
        <title>Deep-cultivation of Planctomycetes and their phenomic and genomic characterization uncovers novel biology.</title>
        <authorList>
            <person name="Wiegand S."/>
            <person name="Jogler M."/>
            <person name="Boedeker C."/>
            <person name="Pinto D."/>
            <person name="Vollmers J."/>
            <person name="Rivas-Marin E."/>
            <person name="Kohn T."/>
            <person name="Peeters S.H."/>
            <person name="Heuer A."/>
            <person name="Rast P."/>
            <person name="Oberbeckmann S."/>
            <person name="Bunk B."/>
            <person name="Jeske O."/>
            <person name="Meyerdierks A."/>
            <person name="Storesund J.E."/>
            <person name="Kallscheuer N."/>
            <person name="Luecker S."/>
            <person name="Lage O.M."/>
            <person name="Pohl T."/>
            <person name="Merkel B.J."/>
            <person name="Hornburger P."/>
            <person name="Mueller R.-W."/>
            <person name="Bruemmer F."/>
            <person name="Labrenz M."/>
            <person name="Spormann A.M."/>
            <person name="Op den Camp H."/>
            <person name="Overmann J."/>
            <person name="Amann R."/>
            <person name="Jetten M.S.M."/>
            <person name="Mascher T."/>
            <person name="Medema M.H."/>
            <person name="Devos D.P."/>
            <person name="Kaster A.-K."/>
            <person name="Ovreas L."/>
            <person name="Rohde M."/>
            <person name="Galperin M.Y."/>
            <person name="Jogler C."/>
        </authorList>
    </citation>
    <scope>NUCLEOTIDE SEQUENCE [LARGE SCALE GENOMIC DNA]</scope>
    <source>
        <strain evidence="13 14">Pla133</strain>
    </source>
</reference>
<name>A0A518BFL8_9BACT</name>
<dbReference type="Pfam" id="PF00488">
    <property type="entry name" value="MutS_V"/>
    <property type="match status" value="1"/>
</dbReference>
<keyword evidence="5 9" id="KW-0067">ATP-binding</keyword>
<dbReference type="HAMAP" id="MF_00096">
    <property type="entry name" value="MutS"/>
    <property type="match status" value="1"/>
</dbReference>
<accession>A0A518BFL8</accession>
<dbReference type="SUPFAM" id="SSF55271">
    <property type="entry name" value="DNA repair protein MutS, domain I"/>
    <property type="match status" value="1"/>
</dbReference>
<feature type="region of interest" description="Disordered" evidence="11">
    <location>
        <begin position="1"/>
        <end position="46"/>
    </location>
</feature>
<dbReference type="InterPro" id="IPR027417">
    <property type="entry name" value="P-loop_NTPase"/>
</dbReference>
<feature type="domain" description="DNA mismatch repair proteins mutS family" evidence="12">
    <location>
        <begin position="737"/>
        <end position="753"/>
    </location>
</feature>
<keyword evidence="3 9" id="KW-0547">Nucleotide-binding</keyword>
<dbReference type="Pfam" id="PF05188">
    <property type="entry name" value="MutS_II"/>
    <property type="match status" value="1"/>
</dbReference>
<dbReference type="Pfam" id="PF01624">
    <property type="entry name" value="MutS_I"/>
    <property type="match status" value="1"/>
</dbReference>
<dbReference type="InterPro" id="IPR007860">
    <property type="entry name" value="DNA_mmatch_repair_MutS_con_dom"/>
</dbReference>
<comment type="similarity">
    <text evidence="1 9 10">Belongs to the DNA mismatch repair MutS family.</text>
</comment>
<dbReference type="GO" id="GO:0006298">
    <property type="term" value="P:mismatch repair"/>
    <property type="evidence" value="ECO:0007669"/>
    <property type="project" value="UniProtKB-UniRule"/>
</dbReference>
<dbReference type="InterPro" id="IPR007861">
    <property type="entry name" value="DNA_mismatch_repair_MutS_clamp"/>
</dbReference>
<dbReference type="AlphaFoldDB" id="A0A518BFL8"/>
<dbReference type="SUPFAM" id="SSF48334">
    <property type="entry name" value="DNA repair protein MutS, domain III"/>
    <property type="match status" value="1"/>
</dbReference>
<evidence type="ECO:0000256" key="2">
    <source>
        <dbReference type="ARBA" id="ARBA00021982"/>
    </source>
</evidence>
<dbReference type="Gene3D" id="3.30.420.110">
    <property type="entry name" value="MutS, connector domain"/>
    <property type="match status" value="1"/>
</dbReference>
<evidence type="ECO:0000256" key="10">
    <source>
        <dbReference type="RuleBase" id="RU003756"/>
    </source>
</evidence>
<keyword evidence="4 9" id="KW-0227">DNA damage</keyword>
<evidence type="ECO:0000256" key="11">
    <source>
        <dbReference type="SAM" id="MobiDB-lite"/>
    </source>
</evidence>
<dbReference type="InterPro" id="IPR045076">
    <property type="entry name" value="MutS"/>
</dbReference>
<evidence type="ECO:0000256" key="8">
    <source>
        <dbReference type="ARBA" id="ARBA00024647"/>
    </source>
</evidence>
<dbReference type="FunFam" id="3.40.50.300:FF:000870">
    <property type="entry name" value="MutS protein homolog 4"/>
    <property type="match status" value="1"/>
</dbReference>
<evidence type="ECO:0000256" key="4">
    <source>
        <dbReference type="ARBA" id="ARBA00022763"/>
    </source>
</evidence>
<organism evidence="13 14">
    <name type="scientific">Engelhardtia mirabilis</name>
    <dbReference type="NCBI Taxonomy" id="2528011"/>
    <lineage>
        <taxon>Bacteria</taxon>
        <taxon>Pseudomonadati</taxon>
        <taxon>Planctomycetota</taxon>
        <taxon>Planctomycetia</taxon>
        <taxon>Planctomycetia incertae sedis</taxon>
        <taxon>Engelhardtia</taxon>
    </lineage>
</organism>
<dbReference type="PROSITE" id="PS00486">
    <property type="entry name" value="DNA_MISMATCH_REPAIR_2"/>
    <property type="match status" value="1"/>
</dbReference>
<evidence type="ECO:0000256" key="7">
    <source>
        <dbReference type="ARBA" id="ARBA00023204"/>
    </source>
</evidence>
<dbReference type="PIRSF" id="PIRSF037677">
    <property type="entry name" value="DNA_mis_repair_Msh6"/>
    <property type="match status" value="1"/>
</dbReference>
<comment type="function">
    <text evidence="8 9">This protein is involved in the repair of mismatches in DNA. It is possible that it carries out the mismatch recognition step. This protein has a weak ATPase activity.</text>
</comment>
<dbReference type="NCBIfam" id="NF003810">
    <property type="entry name" value="PRK05399.1"/>
    <property type="match status" value="1"/>
</dbReference>
<dbReference type="SUPFAM" id="SSF52540">
    <property type="entry name" value="P-loop containing nucleoside triphosphate hydrolases"/>
    <property type="match status" value="1"/>
</dbReference>
<dbReference type="Pfam" id="PF05192">
    <property type="entry name" value="MutS_III"/>
    <property type="match status" value="1"/>
</dbReference>
<dbReference type="KEGG" id="pbap:Pla133_08400"/>
<dbReference type="Gene3D" id="1.10.1420.10">
    <property type="match status" value="2"/>
</dbReference>
<dbReference type="InterPro" id="IPR007695">
    <property type="entry name" value="DNA_mismatch_repair_MutS-lik_N"/>
</dbReference>
<dbReference type="GO" id="GO:0003684">
    <property type="term" value="F:damaged DNA binding"/>
    <property type="evidence" value="ECO:0007669"/>
    <property type="project" value="UniProtKB-UniRule"/>
</dbReference>
<dbReference type="GO" id="GO:0030983">
    <property type="term" value="F:mismatched DNA binding"/>
    <property type="evidence" value="ECO:0007669"/>
    <property type="project" value="InterPro"/>
</dbReference>
<dbReference type="InterPro" id="IPR016151">
    <property type="entry name" value="DNA_mismatch_repair_MutS_N"/>
</dbReference>
<evidence type="ECO:0000256" key="6">
    <source>
        <dbReference type="ARBA" id="ARBA00023125"/>
    </source>
</evidence>
<protein>
    <recommendedName>
        <fullName evidence="2 9">DNA mismatch repair protein MutS</fullName>
    </recommendedName>
</protein>
<dbReference type="Gene3D" id="3.40.1170.10">
    <property type="entry name" value="DNA repair protein MutS, domain I"/>
    <property type="match status" value="1"/>
</dbReference>
<keyword evidence="6 9" id="KW-0238">DNA-binding</keyword>
<dbReference type="Pfam" id="PF05190">
    <property type="entry name" value="MutS_IV"/>
    <property type="match status" value="1"/>
</dbReference>
<dbReference type="EMBL" id="CP036287">
    <property type="protein sequence ID" value="QDU65774.1"/>
    <property type="molecule type" value="Genomic_DNA"/>
</dbReference>
<dbReference type="Gene3D" id="3.40.50.300">
    <property type="entry name" value="P-loop containing nucleotide triphosphate hydrolases"/>
    <property type="match status" value="1"/>
</dbReference>
<evidence type="ECO:0000256" key="3">
    <source>
        <dbReference type="ARBA" id="ARBA00022741"/>
    </source>
</evidence>
<dbReference type="InterPro" id="IPR036187">
    <property type="entry name" value="DNA_mismatch_repair_MutS_sf"/>
</dbReference>
<feature type="binding site" evidence="9">
    <location>
        <begin position="663"/>
        <end position="670"/>
    </location>
    <ligand>
        <name>ATP</name>
        <dbReference type="ChEBI" id="CHEBI:30616"/>
    </ligand>
</feature>
<evidence type="ECO:0000313" key="14">
    <source>
        <dbReference type="Proteomes" id="UP000316921"/>
    </source>
</evidence>
<evidence type="ECO:0000256" key="1">
    <source>
        <dbReference type="ARBA" id="ARBA00006271"/>
    </source>
</evidence>
<dbReference type="PANTHER" id="PTHR11361">
    <property type="entry name" value="DNA MISMATCH REPAIR PROTEIN MUTS FAMILY MEMBER"/>
    <property type="match status" value="1"/>
</dbReference>
<dbReference type="GO" id="GO:0005524">
    <property type="term" value="F:ATP binding"/>
    <property type="evidence" value="ECO:0007669"/>
    <property type="project" value="UniProtKB-UniRule"/>
</dbReference>
<dbReference type="InterPro" id="IPR005748">
    <property type="entry name" value="DNA_mismatch_repair_MutS"/>
</dbReference>
<dbReference type="PANTHER" id="PTHR11361:SF34">
    <property type="entry name" value="DNA MISMATCH REPAIR PROTEIN MSH1, MITOCHONDRIAL"/>
    <property type="match status" value="1"/>
</dbReference>
<dbReference type="SMART" id="SM00533">
    <property type="entry name" value="MUTSd"/>
    <property type="match status" value="1"/>
</dbReference>
<dbReference type="GO" id="GO:0005829">
    <property type="term" value="C:cytosol"/>
    <property type="evidence" value="ECO:0007669"/>
    <property type="project" value="TreeGrafter"/>
</dbReference>
<dbReference type="Proteomes" id="UP000316921">
    <property type="component" value="Chromosome"/>
</dbReference>
<dbReference type="NCBIfam" id="TIGR01070">
    <property type="entry name" value="mutS1"/>
    <property type="match status" value="1"/>
</dbReference>
<evidence type="ECO:0000313" key="13">
    <source>
        <dbReference type="EMBL" id="QDU65774.1"/>
    </source>
</evidence>
<evidence type="ECO:0000256" key="9">
    <source>
        <dbReference type="HAMAP-Rule" id="MF_00096"/>
    </source>
</evidence>
<dbReference type="GO" id="GO:0140664">
    <property type="term" value="F:ATP-dependent DNA damage sensor activity"/>
    <property type="evidence" value="ECO:0007669"/>
    <property type="project" value="InterPro"/>
</dbReference>
<dbReference type="SUPFAM" id="SSF53150">
    <property type="entry name" value="DNA repair protein MutS, domain II"/>
    <property type="match status" value="1"/>
</dbReference>
<gene>
    <name evidence="9 13" type="primary">mutS</name>
    <name evidence="13" type="ORF">Pla133_08400</name>
</gene>
<keyword evidence="7 9" id="KW-0234">DNA repair</keyword>
<sequence>MPADPASTDSVAPARPGSETPNQSPAKAPAAGARPRRERPKLVRTGPKTAMMDQWWSAKEEQPEALLFFRMGDFYELFGDDAVVASRELGITLTKRDKGDDALPMAGVPVRSVEGHLLRLVRKGIKVAICEQLTDPKQTKGIVQRGIVRVVTAGTITEEDALDARASNFLCAVHFEKKGAGLAWVDVSTGRFHVAEVPSAGVPDLIAQIDPAELLLSSEAVDRAPEVATELYRTLERRVTEREAWRFDPGGMERVLRQHFGVQTFAGFGVEDGSAIVPAAGALLEYLAETQKSSCDHIRRIEVAEPSRHLVLDRATRSCLELVVTQREARREGTVLDVLDSTCTPMGGRLLREWLLEPLREVEPIVHRQQGVAEFVAQPFLREDVRELLREVRDLERLVAKISTGRANGRDLLALAQSTDLMPRLLERLEGSYSGILSELAAAIDPLGDLTQRVSQTLVDEPPPTIREGNLIRAGFNGELDELRSIAGDGKTWMAKFQAEESERAGIPGLKIGFNSVFGYFLEVPRGQVDKVPENYIRKQTIKTAERYITPELKEFEGKVLQAEERSKALEYELFGSLRDELAGQLGRVLDTAHAVAAVDALASLAQTASENRYVAPTVDDSGELEIVEGRHPVIELSASCESFVPNDTRLDTERRSLTILTGPNMAGKSTYIRQTALIVLLAQIGSFVPADSARVGVVDRIFTRVGSGDDISRGESTFMVEMVEIANILNNATRRSLVVLDEVGRGTSTFDGLALAWSIVEHIHGKIGARTLFATHYHQLTELAQRLDGVANLSVAVREWGDEIVFLHKIIEGGTDRSYGIHVARLAGVPPEVIGRARQILGEIEGDAADLAPRIAGDAAGSRSGGASRVADGPVQLDLFASQPSPVDRDLRELDLDQLSPIDALLKLRELKAMIGDG</sequence>
<dbReference type="InterPro" id="IPR000432">
    <property type="entry name" value="DNA_mismatch_repair_MutS_C"/>
</dbReference>
<proteinExistence type="inferred from homology"/>
<dbReference type="InterPro" id="IPR036678">
    <property type="entry name" value="MutS_con_dom_sf"/>
</dbReference>
<dbReference type="InterPro" id="IPR007696">
    <property type="entry name" value="DNA_mismatch_repair_MutS_core"/>
</dbReference>
<evidence type="ECO:0000256" key="5">
    <source>
        <dbReference type="ARBA" id="ARBA00022840"/>
    </source>
</evidence>
<evidence type="ECO:0000259" key="12">
    <source>
        <dbReference type="PROSITE" id="PS00486"/>
    </source>
</evidence>
<dbReference type="SMART" id="SM00534">
    <property type="entry name" value="MUTSac"/>
    <property type="match status" value="1"/>
</dbReference>